<dbReference type="RefSeq" id="WP_181473188.1">
    <property type="nucleotide sequence ID" value="NZ_JACEFG010000003.1"/>
</dbReference>
<evidence type="ECO:0000313" key="1">
    <source>
        <dbReference type="EMBL" id="MBA2176154.1"/>
    </source>
</evidence>
<protein>
    <submittedName>
        <fullName evidence="1">Helix-turn-helix domain-containing protein</fullName>
    </submittedName>
</protein>
<organism evidence="1 2">
    <name type="scientific">Halobacillus locisalis</name>
    <dbReference type="NCBI Taxonomy" id="220753"/>
    <lineage>
        <taxon>Bacteria</taxon>
        <taxon>Bacillati</taxon>
        <taxon>Bacillota</taxon>
        <taxon>Bacilli</taxon>
        <taxon>Bacillales</taxon>
        <taxon>Bacillaceae</taxon>
        <taxon>Halobacillus</taxon>
    </lineage>
</organism>
<reference evidence="1 2" key="1">
    <citation type="journal article" date="2004" name="Extremophiles">
        <title>Halobacillus locisalis sp. nov., a halophilic bacterium isolated from a marine solar saltern of the Yellow Sea in Korea.</title>
        <authorList>
            <person name="Yoon J.H."/>
            <person name="Kang K.H."/>
            <person name="Oh T.K."/>
            <person name="Park Y.H."/>
        </authorList>
    </citation>
    <scope>NUCLEOTIDE SEQUENCE [LARGE SCALE GENOMIC DNA]</scope>
    <source>
        <strain evidence="1 2">KCTC 3788</strain>
    </source>
</reference>
<dbReference type="Proteomes" id="UP000571017">
    <property type="component" value="Unassembled WGS sequence"/>
</dbReference>
<name>A0A838CW47_9BACI</name>
<evidence type="ECO:0000313" key="2">
    <source>
        <dbReference type="Proteomes" id="UP000571017"/>
    </source>
</evidence>
<keyword evidence="2" id="KW-1185">Reference proteome</keyword>
<comment type="caution">
    <text evidence="1">The sequence shown here is derived from an EMBL/GenBank/DDBJ whole genome shotgun (WGS) entry which is preliminary data.</text>
</comment>
<accession>A0A838CW47</accession>
<proteinExistence type="predicted"/>
<gene>
    <name evidence="1" type="ORF">H0266_14755</name>
</gene>
<sequence length="111" mass="12431">MKHLTINVSLIFLGVCVLAGAWMVSNALQEQNQAKPITVNAQAPAQQQLMSPIELKSYLGISDEELEKIMPKRNGDDIESIIPYIKIGYQYYFPVEAIDEWLAEADATAFE</sequence>
<dbReference type="AlphaFoldDB" id="A0A838CW47"/>
<dbReference type="EMBL" id="JACEFG010000003">
    <property type="protein sequence ID" value="MBA2176154.1"/>
    <property type="molecule type" value="Genomic_DNA"/>
</dbReference>